<feature type="compositionally biased region" description="Polar residues" evidence="4">
    <location>
        <begin position="758"/>
        <end position="777"/>
    </location>
</feature>
<evidence type="ECO:0000259" key="6">
    <source>
        <dbReference type="PROSITE" id="PS51718"/>
    </source>
</evidence>
<dbReference type="SMART" id="SM00053">
    <property type="entry name" value="DYNc"/>
    <property type="match status" value="1"/>
</dbReference>
<dbReference type="GO" id="GO:0003924">
    <property type="term" value="F:GTPase activity"/>
    <property type="evidence" value="ECO:0007669"/>
    <property type="project" value="InterPro"/>
</dbReference>
<evidence type="ECO:0000259" key="5">
    <source>
        <dbReference type="PROSITE" id="PS51388"/>
    </source>
</evidence>
<dbReference type="InterPro" id="IPR030381">
    <property type="entry name" value="G_DYNAMIN_dom"/>
</dbReference>
<dbReference type="Proteomes" id="UP001321749">
    <property type="component" value="Unassembled WGS sequence"/>
</dbReference>
<dbReference type="EMBL" id="MU865034">
    <property type="protein sequence ID" value="KAK4459529.1"/>
    <property type="molecule type" value="Genomic_DNA"/>
</dbReference>
<feature type="domain" description="GED" evidence="5">
    <location>
        <begin position="579"/>
        <end position="670"/>
    </location>
</feature>
<dbReference type="GO" id="GO:0005739">
    <property type="term" value="C:mitochondrion"/>
    <property type="evidence" value="ECO:0007669"/>
    <property type="project" value="TreeGrafter"/>
</dbReference>
<dbReference type="GO" id="GO:0005525">
    <property type="term" value="F:GTP binding"/>
    <property type="evidence" value="ECO:0007669"/>
    <property type="project" value="InterPro"/>
</dbReference>
<protein>
    <submittedName>
        <fullName evidence="7">P-loop containing nucleoside triphosphate hydrolase protein</fullName>
    </submittedName>
</protein>
<feature type="coiled-coil region" evidence="3">
    <location>
        <begin position="631"/>
        <end position="658"/>
    </location>
</feature>
<dbReference type="GO" id="GO:0016559">
    <property type="term" value="P:peroxisome fission"/>
    <property type="evidence" value="ECO:0007669"/>
    <property type="project" value="TreeGrafter"/>
</dbReference>
<dbReference type="GO" id="GO:0000266">
    <property type="term" value="P:mitochondrial fission"/>
    <property type="evidence" value="ECO:0007669"/>
    <property type="project" value="TreeGrafter"/>
</dbReference>
<evidence type="ECO:0000256" key="4">
    <source>
        <dbReference type="SAM" id="MobiDB-lite"/>
    </source>
</evidence>
<dbReference type="InterPro" id="IPR045063">
    <property type="entry name" value="Dynamin_N"/>
</dbReference>
<dbReference type="PROSITE" id="PS51388">
    <property type="entry name" value="GED"/>
    <property type="match status" value="1"/>
</dbReference>
<evidence type="ECO:0000256" key="2">
    <source>
        <dbReference type="ARBA" id="ARBA00023134"/>
    </source>
</evidence>
<dbReference type="InterPro" id="IPR022812">
    <property type="entry name" value="Dynamin"/>
</dbReference>
<accession>A0AAV9HF87</accession>
<gene>
    <name evidence="7" type="ORF">QBC42DRAFT_307763</name>
</gene>
<dbReference type="GO" id="GO:0016020">
    <property type="term" value="C:membrane"/>
    <property type="evidence" value="ECO:0007669"/>
    <property type="project" value="TreeGrafter"/>
</dbReference>
<evidence type="ECO:0000313" key="8">
    <source>
        <dbReference type="Proteomes" id="UP001321749"/>
    </source>
</evidence>
<dbReference type="InterPro" id="IPR020850">
    <property type="entry name" value="GED_dom"/>
</dbReference>
<reference evidence="7" key="2">
    <citation type="submission" date="2023-06" db="EMBL/GenBank/DDBJ databases">
        <authorList>
            <consortium name="Lawrence Berkeley National Laboratory"/>
            <person name="Mondo S.J."/>
            <person name="Hensen N."/>
            <person name="Bonometti L."/>
            <person name="Westerberg I."/>
            <person name="Brannstrom I.O."/>
            <person name="Guillou S."/>
            <person name="Cros-Aarteil S."/>
            <person name="Calhoun S."/>
            <person name="Haridas S."/>
            <person name="Kuo A."/>
            <person name="Pangilinan J."/>
            <person name="Riley R."/>
            <person name="Labutti K."/>
            <person name="Andreopoulos B."/>
            <person name="Lipzen A."/>
            <person name="Chen C."/>
            <person name="Yanf M."/>
            <person name="Daum C."/>
            <person name="Ng V."/>
            <person name="Clum A."/>
            <person name="Steindorff A."/>
            <person name="Ohm R."/>
            <person name="Martin F."/>
            <person name="Silar P."/>
            <person name="Natvig D."/>
            <person name="Lalanne C."/>
            <person name="Gautier V."/>
            <person name="Ament-Velasquez S.L."/>
            <person name="Kruys A."/>
            <person name="Hutchinson M.I."/>
            <person name="Powell A.J."/>
            <person name="Barry K."/>
            <person name="Miller A.N."/>
            <person name="Grigoriev I.V."/>
            <person name="Debuchy R."/>
            <person name="Gladieux P."/>
            <person name="Thoren M.H."/>
            <person name="Johannesson H."/>
        </authorList>
    </citation>
    <scope>NUCLEOTIDE SEQUENCE</scope>
    <source>
        <strain evidence="7">PSN324</strain>
    </source>
</reference>
<dbReference type="Pfam" id="PF01031">
    <property type="entry name" value="Dynamin_M"/>
    <property type="match status" value="1"/>
</dbReference>
<feature type="region of interest" description="Disordered" evidence="4">
    <location>
        <begin position="693"/>
        <end position="845"/>
    </location>
</feature>
<dbReference type="GO" id="GO:0008017">
    <property type="term" value="F:microtubule binding"/>
    <property type="evidence" value="ECO:0007669"/>
    <property type="project" value="TreeGrafter"/>
</dbReference>
<keyword evidence="1" id="KW-0547">Nucleotide-binding</keyword>
<dbReference type="InterPro" id="IPR027417">
    <property type="entry name" value="P-loop_NTPase"/>
</dbReference>
<dbReference type="AlphaFoldDB" id="A0AAV9HF87"/>
<dbReference type="Pfam" id="PF00350">
    <property type="entry name" value="Dynamin_N"/>
    <property type="match status" value="1"/>
</dbReference>
<dbReference type="PANTHER" id="PTHR11566">
    <property type="entry name" value="DYNAMIN"/>
    <property type="match status" value="1"/>
</dbReference>
<sequence>MSAELDSSAMQQLEAEQRALLDTVDELRKLGLQKMVDLPQLIVVGDQSSGKSSVLEAISRVRFPIKDGLCTRFATELVLRQSESTKVQVTIQNDSHLDEGPKTGFSKDSLSEIIEESKRLMGVGDGSSSFTENVLRIEISGPDVPQLTLVDLPGFYHSGTENQEADGVEIVNRLADRYMRQESSIILAVISAKNELAAQKVLAEAQKHDPKRTRTLGIITKPDRVDAGGHDESKYLQLAQNQEPVHKLALGWHVLRNRSHLEAKATDEERDETEKQFFQQGVWSVIRSQDRGIDKLRGKLSAVLLAHIQQKLPGVISQIERLIKQAQTRRDELGDHRWSPQEMRTYLSRISSRFRDLAETLHILHTKGHRRHIKWEDGDDDGDAPELPTHLESVLGLWDAVETPEGVSFSELQQELEIMSSENQGTDFAGSANDRLTLRLFRDQSQPWEVIANRHIALMTDLSKGFAERLVLHVAGGDSKTANALLRTYVDPYFDDKMRVMGSKVEELVYHYKHGYDPQPLYTPPLSDRRRDARAVRRGTSALMETYPNLRADGLTHESVARAVLQGPAEGVGLSGFGTDKIIDTMLDHYKTTLRMFADNVAILAVENCLIRDIPRILTPEAVAGMTDEEVERIAAESKEVRDERNDLESRLAKLQEGLHACQRFQPRDSASSEYLPTYLPTPCPSLPRCSLAKEGSTNAQGASKANPISGTKPIKSIFDTVSRPKPDWKNLTFSGPSPNSKAQTPSGGLSRGPSAATPPNSSNIFAHLVSTSTSSDGGELFNTPLSSSKPPTTSGGLFDFSLTASPPAPNLLEQQISKTGGSSGKGSGTPSTLDRKSKNPSVTP</sequence>
<dbReference type="PANTHER" id="PTHR11566:SF149">
    <property type="entry name" value="GTPASE, PUTATIVE (AFU_ORTHOLOGUE AFUA_6G11890)-RELATED"/>
    <property type="match status" value="1"/>
</dbReference>
<dbReference type="GO" id="GO:0005874">
    <property type="term" value="C:microtubule"/>
    <property type="evidence" value="ECO:0007669"/>
    <property type="project" value="TreeGrafter"/>
</dbReference>
<dbReference type="GO" id="GO:0006897">
    <property type="term" value="P:endocytosis"/>
    <property type="evidence" value="ECO:0007669"/>
    <property type="project" value="TreeGrafter"/>
</dbReference>
<keyword evidence="2" id="KW-0342">GTP-binding</keyword>
<dbReference type="GO" id="GO:0048312">
    <property type="term" value="P:intracellular distribution of mitochondria"/>
    <property type="evidence" value="ECO:0007669"/>
    <property type="project" value="TreeGrafter"/>
</dbReference>
<keyword evidence="3" id="KW-0175">Coiled coil</keyword>
<evidence type="ECO:0000313" key="7">
    <source>
        <dbReference type="EMBL" id="KAK4459529.1"/>
    </source>
</evidence>
<dbReference type="InterPro" id="IPR001401">
    <property type="entry name" value="Dynamin_GTPase"/>
</dbReference>
<dbReference type="PRINTS" id="PR00195">
    <property type="entry name" value="DYNAMIN"/>
</dbReference>
<dbReference type="InterPro" id="IPR000375">
    <property type="entry name" value="Dynamin_stalk"/>
</dbReference>
<proteinExistence type="predicted"/>
<dbReference type="PROSITE" id="PS51718">
    <property type="entry name" value="G_DYNAMIN_2"/>
    <property type="match status" value="1"/>
</dbReference>
<feature type="compositionally biased region" description="Polar residues" evidence="4">
    <location>
        <begin position="696"/>
        <end position="710"/>
    </location>
</feature>
<keyword evidence="7" id="KW-0378">Hydrolase</keyword>
<feature type="compositionally biased region" description="Polar residues" evidence="4">
    <location>
        <begin position="732"/>
        <end position="748"/>
    </location>
</feature>
<organism evidence="7 8">
    <name type="scientific">Cladorrhinum samala</name>
    <dbReference type="NCBI Taxonomy" id="585594"/>
    <lineage>
        <taxon>Eukaryota</taxon>
        <taxon>Fungi</taxon>
        <taxon>Dikarya</taxon>
        <taxon>Ascomycota</taxon>
        <taxon>Pezizomycotina</taxon>
        <taxon>Sordariomycetes</taxon>
        <taxon>Sordariomycetidae</taxon>
        <taxon>Sordariales</taxon>
        <taxon>Podosporaceae</taxon>
        <taxon>Cladorrhinum</taxon>
    </lineage>
</organism>
<dbReference type="SUPFAM" id="SSF52540">
    <property type="entry name" value="P-loop containing nucleoside triphosphate hydrolases"/>
    <property type="match status" value="1"/>
</dbReference>
<evidence type="ECO:0000256" key="1">
    <source>
        <dbReference type="ARBA" id="ARBA00022741"/>
    </source>
</evidence>
<feature type="domain" description="Dynamin-type G" evidence="6">
    <location>
        <begin position="35"/>
        <end position="313"/>
    </location>
</feature>
<keyword evidence="8" id="KW-1185">Reference proteome</keyword>
<evidence type="ECO:0000256" key="3">
    <source>
        <dbReference type="SAM" id="Coils"/>
    </source>
</evidence>
<feature type="compositionally biased region" description="Low complexity" evidence="4">
    <location>
        <begin position="784"/>
        <end position="795"/>
    </location>
</feature>
<dbReference type="FunFam" id="3.40.50.300:FF:001425">
    <property type="entry name" value="Dynamin GTPase, putative"/>
    <property type="match status" value="1"/>
</dbReference>
<comment type="caution">
    <text evidence="7">The sequence shown here is derived from an EMBL/GenBank/DDBJ whole genome shotgun (WGS) entry which is preliminary data.</text>
</comment>
<reference evidence="7" key="1">
    <citation type="journal article" date="2023" name="Mol. Phylogenet. Evol.">
        <title>Genome-scale phylogeny and comparative genomics of the fungal order Sordariales.</title>
        <authorList>
            <person name="Hensen N."/>
            <person name="Bonometti L."/>
            <person name="Westerberg I."/>
            <person name="Brannstrom I.O."/>
            <person name="Guillou S."/>
            <person name="Cros-Aarteil S."/>
            <person name="Calhoun S."/>
            <person name="Haridas S."/>
            <person name="Kuo A."/>
            <person name="Mondo S."/>
            <person name="Pangilinan J."/>
            <person name="Riley R."/>
            <person name="LaButti K."/>
            <person name="Andreopoulos B."/>
            <person name="Lipzen A."/>
            <person name="Chen C."/>
            <person name="Yan M."/>
            <person name="Daum C."/>
            <person name="Ng V."/>
            <person name="Clum A."/>
            <person name="Steindorff A."/>
            <person name="Ohm R.A."/>
            <person name="Martin F."/>
            <person name="Silar P."/>
            <person name="Natvig D.O."/>
            <person name="Lalanne C."/>
            <person name="Gautier V."/>
            <person name="Ament-Velasquez S.L."/>
            <person name="Kruys A."/>
            <person name="Hutchinson M.I."/>
            <person name="Powell A.J."/>
            <person name="Barry K."/>
            <person name="Miller A.N."/>
            <person name="Grigoriev I.V."/>
            <person name="Debuchy R."/>
            <person name="Gladieux P."/>
            <person name="Hiltunen Thoren M."/>
            <person name="Johannesson H."/>
        </authorList>
    </citation>
    <scope>NUCLEOTIDE SEQUENCE</scope>
    <source>
        <strain evidence="7">PSN324</strain>
    </source>
</reference>
<dbReference type="Gene3D" id="3.40.50.300">
    <property type="entry name" value="P-loop containing nucleotide triphosphate hydrolases"/>
    <property type="match status" value="1"/>
</dbReference>
<name>A0AAV9HF87_9PEZI</name>
<dbReference type="CDD" id="cd08771">
    <property type="entry name" value="DLP_1"/>
    <property type="match status" value="1"/>
</dbReference>